<dbReference type="Pfam" id="PF00392">
    <property type="entry name" value="GntR"/>
    <property type="match status" value="1"/>
</dbReference>
<dbReference type="SMART" id="SM00345">
    <property type="entry name" value="HTH_GNTR"/>
    <property type="match status" value="1"/>
</dbReference>
<proteinExistence type="predicted"/>
<dbReference type="CDD" id="cd07377">
    <property type="entry name" value="WHTH_GntR"/>
    <property type="match status" value="1"/>
</dbReference>
<keyword evidence="2" id="KW-0238">DNA-binding</keyword>
<keyword evidence="1" id="KW-0805">Transcription regulation</keyword>
<dbReference type="AlphaFoldDB" id="A0A7C9JRU5"/>
<dbReference type="EMBL" id="QWKH01000033">
    <property type="protein sequence ID" value="NBI34557.1"/>
    <property type="molecule type" value="Genomic_DNA"/>
</dbReference>
<evidence type="ECO:0000256" key="1">
    <source>
        <dbReference type="ARBA" id="ARBA00023015"/>
    </source>
</evidence>
<dbReference type="InterPro" id="IPR036390">
    <property type="entry name" value="WH_DNA-bd_sf"/>
</dbReference>
<comment type="caution">
    <text evidence="5">The sequence shown here is derived from an EMBL/GenBank/DDBJ whole genome shotgun (WGS) entry which is preliminary data.</text>
</comment>
<evidence type="ECO:0000313" key="5">
    <source>
        <dbReference type="EMBL" id="NBI34557.1"/>
    </source>
</evidence>
<dbReference type="Gene3D" id="1.10.10.10">
    <property type="entry name" value="Winged helix-like DNA-binding domain superfamily/Winged helix DNA-binding domain"/>
    <property type="match status" value="1"/>
</dbReference>
<dbReference type="SUPFAM" id="SSF46785">
    <property type="entry name" value="Winged helix' DNA-binding domain"/>
    <property type="match status" value="1"/>
</dbReference>
<evidence type="ECO:0000256" key="2">
    <source>
        <dbReference type="ARBA" id="ARBA00023125"/>
    </source>
</evidence>
<sequence length="134" mass="15066">MALFEIDESSGLPVWVQLRNRFVYLIKTGRYRPGEQLPSVRALAAEAAINYNTVSKVYANLERDGYVESVRGRGVFVRGIGEAAENDVESILDVEIKECVGRCLALGMTLDEVMLRMIDVVRQMQKEKQSGDPR</sequence>
<organism evidence="5">
    <name type="scientific">Muribaculaceae bacterium Z82</name>
    <dbReference type="NCBI Taxonomy" id="2304548"/>
    <lineage>
        <taxon>Bacteria</taxon>
        <taxon>Pseudomonadati</taxon>
        <taxon>Bacteroidota</taxon>
        <taxon>Bacteroidia</taxon>
        <taxon>Bacteroidales</taxon>
        <taxon>Muribaculaceae</taxon>
    </lineage>
</organism>
<keyword evidence="3" id="KW-0804">Transcription</keyword>
<name>A0A7C9JRU5_9BACT</name>
<evidence type="ECO:0000256" key="3">
    <source>
        <dbReference type="ARBA" id="ARBA00023163"/>
    </source>
</evidence>
<accession>A0A7C9JRU5</accession>
<gene>
    <name evidence="5" type="ORF">D1639_05835</name>
</gene>
<feature type="domain" description="HTH gntR-type" evidence="4">
    <location>
        <begin position="12"/>
        <end position="80"/>
    </location>
</feature>
<dbReference type="PANTHER" id="PTHR38445">
    <property type="entry name" value="HTH-TYPE TRANSCRIPTIONAL REPRESSOR YTRA"/>
    <property type="match status" value="1"/>
</dbReference>
<dbReference type="GO" id="GO:0003700">
    <property type="term" value="F:DNA-binding transcription factor activity"/>
    <property type="evidence" value="ECO:0007669"/>
    <property type="project" value="InterPro"/>
</dbReference>
<dbReference type="InterPro" id="IPR000524">
    <property type="entry name" value="Tscrpt_reg_HTH_GntR"/>
</dbReference>
<dbReference type="InterPro" id="IPR036388">
    <property type="entry name" value="WH-like_DNA-bd_sf"/>
</dbReference>
<reference evidence="5" key="1">
    <citation type="submission" date="2018-08" db="EMBL/GenBank/DDBJ databases">
        <title>Murine metabolic-syndrome-specific gut microbial biobank.</title>
        <authorList>
            <person name="Liu C."/>
        </authorList>
    </citation>
    <scope>NUCLEOTIDE SEQUENCE [LARGE SCALE GENOMIC DNA]</scope>
    <source>
        <strain evidence="5">Z82</strain>
    </source>
</reference>
<evidence type="ECO:0000259" key="4">
    <source>
        <dbReference type="PROSITE" id="PS50949"/>
    </source>
</evidence>
<dbReference type="GO" id="GO:0003677">
    <property type="term" value="F:DNA binding"/>
    <property type="evidence" value="ECO:0007669"/>
    <property type="project" value="UniProtKB-KW"/>
</dbReference>
<dbReference type="PANTHER" id="PTHR38445:SF9">
    <property type="entry name" value="HTH-TYPE TRANSCRIPTIONAL REPRESSOR YTRA"/>
    <property type="match status" value="1"/>
</dbReference>
<dbReference type="PROSITE" id="PS50949">
    <property type="entry name" value="HTH_GNTR"/>
    <property type="match status" value="1"/>
</dbReference>
<protein>
    <submittedName>
        <fullName evidence="5">GntR family transcriptional regulator</fullName>
    </submittedName>
</protein>